<gene>
    <name evidence="12" type="ORF">SAMN06296036_116126</name>
</gene>
<dbReference type="InterPro" id="IPR008207">
    <property type="entry name" value="Sig_transdc_His_kin_Hpt_dom"/>
</dbReference>
<dbReference type="SMART" id="SM00304">
    <property type="entry name" value="HAMP"/>
    <property type="match status" value="1"/>
</dbReference>
<dbReference type="OrthoDB" id="9803176at2"/>
<evidence type="ECO:0000313" key="13">
    <source>
        <dbReference type="Proteomes" id="UP000192907"/>
    </source>
</evidence>
<dbReference type="EC" id="2.7.13.3" evidence="3"/>
<evidence type="ECO:0000256" key="3">
    <source>
        <dbReference type="ARBA" id="ARBA00012438"/>
    </source>
</evidence>
<name>A0A1Y6CHG3_9BACT</name>
<reference evidence="13" key="1">
    <citation type="submission" date="2017-04" db="EMBL/GenBank/DDBJ databases">
        <authorList>
            <person name="Varghese N."/>
            <person name="Submissions S."/>
        </authorList>
    </citation>
    <scope>NUCLEOTIDE SEQUENCE [LARGE SCALE GENOMIC DNA]</scope>
    <source>
        <strain evidence="13">RKEM611</strain>
    </source>
</reference>
<dbReference type="Gene3D" id="3.30.450.20">
    <property type="entry name" value="PAS domain"/>
    <property type="match status" value="1"/>
</dbReference>
<dbReference type="EMBL" id="FWZT01000016">
    <property type="protein sequence ID" value="SMF53454.1"/>
    <property type="molecule type" value="Genomic_DNA"/>
</dbReference>
<feature type="domain" description="HAMP" evidence="10">
    <location>
        <begin position="299"/>
        <end position="353"/>
    </location>
</feature>
<dbReference type="SUPFAM" id="SSF47226">
    <property type="entry name" value="Histidine-containing phosphotransfer domain, HPT domain"/>
    <property type="match status" value="1"/>
</dbReference>
<evidence type="ECO:0000256" key="8">
    <source>
        <dbReference type="SAM" id="Coils"/>
    </source>
</evidence>
<evidence type="ECO:0000256" key="5">
    <source>
        <dbReference type="ARBA" id="ARBA00022679"/>
    </source>
</evidence>
<dbReference type="Proteomes" id="UP000192907">
    <property type="component" value="Unassembled WGS sequence"/>
</dbReference>
<dbReference type="PANTHER" id="PTHR43395:SF10">
    <property type="entry name" value="CHEMOTAXIS PROTEIN CHEA"/>
    <property type="match status" value="1"/>
</dbReference>
<accession>A0A1Y6CHG3</accession>
<keyword evidence="13" id="KW-1185">Reference proteome</keyword>
<keyword evidence="9" id="KW-1133">Transmembrane helix</keyword>
<feature type="modified residue" description="Phosphohistidine" evidence="7">
    <location>
        <position position="551"/>
    </location>
</feature>
<proteinExistence type="predicted"/>
<dbReference type="AlphaFoldDB" id="A0A1Y6CHG3"/>
<comment type="subcellular location">
    <subcellularLocation>
        <location evidence="2">Membrane</location>
    </subcellularLocation>
</comment>
<evidence type="ECO:0000256" key="7">
    <source>
        <dbReference type="PROSITE-ProRule" id="PRU00110"/>
    </source>
</evidence>
<dbReference type="InterPro" id="IPR003594">
    <property type="entry name" value="HATPase_dom"/>
</dbReference>
<dbReference type="SUPFAM" id="SSF158472">
    <property type="entry name" value="HAMP domain-like"/>
    <property type="match status" value="1"/>
</dbReference>
<dbReference type="GO" id="GO:0000160">
    <property type="term" value="P:phosphorelay signal transduction system"/>
    <property type="evidence" value="ECO:0007669"/>
    <property type="project" value="InterPro"/>
</dbReference>
<keyword evidence="8" id="KW-0175">Coiled coil</keyword>
<dbReference type="GO" id="GO:0004673">
    <property type="term" value="F:protein histidine kinase activity"/>
    <property type="evidence" value="ECO:0007669"/>
    <property type="project" value="UniProtKB-EC"/>
</dbReference>
<dbReference type="PROSITE" id="PS50885">
    <property type="entry name" value="HAMP"/>
    <property type="match status" value="1"/>
</dbReference>
<feature type="transmembrane region" description="Helical" evidence="9">
    <location>
        <begin position="274"/>
        <end position="294"/>
    </location>
</feature>
<feature type="transmembrane region" description="Helical" evidence="9">
    <location>
        <begin position="12"/>
        <end position="31"/>
    </location>
</feature>
<evidence type="ECO:0000256" key="2">
    <source>
        <dbReference type="ARBA" id="ARBA00004370"/>
    </source>
</evidence>
<dbReference type="Gene3D" id="3.30.565.10">
    <property type="entry name" value="Histidine kinase-like ATPase, C-terminal domain"/>
    <property type="match status" value="1"/>
</dbReference>
<sequence length="862" mass="96315">MKSIQTKLMVTITTSIMVSVLILSVISAVYGESLIRAFQGQSKTFSGEVIQNFNKAADYSQSEIVAIYAKQAEAKGQQLISKDKLSLTTTFVENQILFIKDYIIQSQSVDPDIVFAGFYSMEGEDIQPIQISTPKHPKGVGDGVSYDEDEQRWKLTKGDQSIYDPNLMDLLAEKKPVVRKLEEYQFESPNGETRTIQAYDVMTPILEGSIDEIDERLEEEEPVGFLRYIISLEALNTTIKRTKGEMDAILAQQLDSAKQSEETMAKLSRKSRRNLFIVLLGSAVGLFLFGTVTAKFSAKRFSTPILALSKMASAIAKGNYSENKDIDKERKDELGTLAVGFDQMRVQIKTFTENLQELIDEKTEDIMSILQNIEQGIFTIDKESNIRPEYSTYLESIFNRKDLAGIEFEELLFKNADLDSEQLSCSRSTVLTSLGNTKIAFKLNRKHLPKEYSIAVDDEKRFLELDWCPILKQKKIEKIMVTVRDVTKLKELEAASQEKARDLEMIDQLVHLEGSKFKQVYQNTISLLNECIDALKSDPVGKEDIVFRNIHTAKGLLRTYGLKLISSALHDIEEDFPHKSEAVTEQMERDRAPDFISRLEHAIEIMESYRYINDDKLGRANQASAVTQESLEKIRSRIASFLDDSGASDKLFQEIHMLLDQDANHNLGSLLEDLVAQVGQDAEKLGKEIPAFSANGDAVLISPDNWQKLSGIFTHVIRNSLDHGLEPASERTAAGKEEYGTISLKSTIDPKNIKLLFKDDGRGLNLPKLRELGSFADDASNEEVANFIFRPSVSTASEVTDISGRGVGMDAVKAEIEKMGGSIEIKLGKPSDSGFAPFEFEIRLPLELRAAEGSSQALGAAS</sequence>
<dbReference type="RefSeq" id="WP_132321670.1">
    <property type="nucleotide sequence ID" value="NZ_FWZT01000016.1"/>
</dbReference>
<feature type="domain" description="HPt" evidence="11">
    <location>
        <begin position="506"/>
        <end position="609"/>
    </location>
</feature>
<dbReference type="SMART" id="SM00387">
    <property type="entry name" value="HATPase_c"/>
    <property type="match status" value="1"/>
</dbReference>
<organism evidence="12 13">
    <name type="scientific">Pseudobacteriovorax antillogorgiicola</name>
    <dbReference type="NCBI Taxonomy" id="1513793"/>
    <lineage>
        <taxon>Bacteria</taxon>
        <taxon>Pseudomonadati</taxon>
        <taxon>Bdellovibrionota</taxon>
        <taxon>Oligoflexia</taxon>
        <taxon>Oligoflexales</taxon>
        <taxon>Pseudobacteriovoracaceae</taxon>
        <taxon>Pseudobacteriovorax</taxon>
    </lineage>
</organism>
<protein>
    <recommendedName>
        <fullName evidence="3">histidine kinase</fullName>
        <ecNumber evidence="3">2.7.13.3</ecNumber>
    </recommendedName>
</protein>
<evidence type="ECO:0000259" key="11">
    <source>
        <dbReference type="PROSITE" id="PS50894"/>
    </source>
</evidence>
<dbReference type="STRING" id="1513793.SAMN06296036_116126"/>
<dbReference type="Pfam" id="PF00672">
    <property type="entry name" value="HAMP"/>
    <property type="match status" value="1"/>
</dbReference>
<dbReference type="Gene3D" id="1.20.120.160">
    <property type="entry name" value="HPT domain"/>
    <property type="match status" value="1"/>
</dbReference>
<keyword evidence="9" id="KW-0472">Membrane</keyword>
<dbReference type="InterPro" id="IPR036641">
    <property type="entry name" value="HPT_dom_sf"/>
</dbReference>
<keyword evidence="6 12" id="KW-0418">Kinase</keyword>
<dbReference type="Pfam" id="PF02518">
    <property type="entry name" value="HATPase_c"/>
    <property type="match status" value="1"/>
</dbReference>
<dbReference type="PANTHER" id="PTHR43395">
    <property type="entry name" value="SENSOR HISTIDINE KINASE CHEA"/>
    <property type="match status" value="1"/>
</dbReference>
<dbReference type="InterPro" id="IPR036890">
    <property type="entry name" value="HATPase_C_sf"/>
</dbReference>
<dbReference type="InterPro" id="IPR051315">
    <property type="entry name" value="Bact_Chemotaxis_CheA"/>
</dbReference>
<dbReference type="Gene3D" id="6.10.340.10">
    <property type="match status" value="1"/>
</dbReference>
<comment type="catalytic activity">
    <reaction evidence="1">
        <text>ATP + protein L-histidine = ADP + protein N-phospho-L-histidine.</text>
        <dbReference type="EC" id="2.7.13.3"/>
    </reaction>
</comment>
<evidence type="ECO:0000256" key="6">
    <source>
        <dbReference type="ARBA" id="ARBA00022777"/>
    </source>
</evidence>
<dbReference type="GO" id="GO:0016020">
    <property type="term" value="C:membrane"/>
    <property type="evidence" value="ECO:0007669"/>
    <property type="project" value="UniProtKB-SubCell"/>
</dbReference>
<feature type="coiled-coil region" evidence="8">
    <location>
        <begin position="232"/>
        <end position="270"/>
    </location>
</feature>
<evidence type="ECO:0000256" key="1">
    <source>
        <dbReference type="ARBA" id="ARBA00000085"/>
    </source>
</evidence>
<keyword evidence="9" id="KW-0812">Transmembrane</keyword>
<dbReference type="CDD" id="cd06225">
    <property type="entry name" value="HAMP"/>
    <property type="match status" value="1"/>
</dbReference>
<keyword evidence="4 7" id="KW-0597">Phosphoprotein</keyword>
<evidence type="ECO:0000256" key="9">
    <source>
        <dbReference type="SAM" id="Phobius"/>
    </source>
</evidence>
<dbReference type="SUPFAM" id="SSF55874">
    <property type="entry name" value="ATPase domain of HSP90 chaperone/DNA topoisomerase II/histidine kinase"/>
    <property type="match status" value="1"/>
</dbReference>
<dbReference type="FunFam" id="3.30.565.10:FF:000016">
    <property type="entry name" value="Chemotaxis protein CheA, putative"/>
    <property type="match status" value="1"/>
</dbReference>
<evidence type="ECO:0000259" key="10">
    <source>
        <dbReference type="PROSITE" id="PS50885"/>
    </source>
</evidence>
<evidence type="ECO:0000256" key="4">
    <source>
        <dbReference type="ARBA" id="ARBA00022553"/>
    </source>
</evidence>
<dbReference type="InterPro" id="IPR003660">
    <property type="entry name" value="HAMP_dom"/>
</dbReference>
<dbReference type="PROSITE" id="PS50894">
    <property type="entry name" value="HPT"/>
    <property type="match status" value="1"/>
</dbReference>
<evidence type="ECO:0000313" key="12">
    <source>
        <dbReference type="EMBL" id="SMF53454.1"/>
    </source>
</evidence>
<keyword evidence="5" id="KW-0808">Transferase</keyword>